<sequence>MTDADDPTIDDEIVARARIHAREVISEHDLEIDRNALEWTVTTRARRRAGACRWNRADEVATIVLTRQAYERYDWETFAGVVRHELVHAWEYQQFGESGHGERFHDLAATLDAPRYCETFAEPRYALRCLGADCDWSAGRHRASKPVKAPGGYRCGRCGSDIEVEHVDSGRTWTTASGFGGAKAALGKRW</sequence>
<organism evidence="2 3">
    <name type="scientific">Natronolimnohabitans innermongolicus JCM 12255</name>
    <dbReference type="NCBI Taxonomy" id="1227499"/>
    <lineage>
        <taxon>Archaea</taxon>
        <taxon>Methanobacteriati</taxon>
        <taxon>Methanobacteriota</taxon>
        <taxon>Stenosarchaea group</taxon>
        <taxon>Halobacteria</taxon>
        <taxon>Halobacteriales</taxon>
        <taxon>Natrialbaceae</taxon>
        <taxon>Natronolimnohabitans</taxon>
    </lineage>
</organism>
<comment type="caution">
    <text evidence="2">The sequence shown here is derived from an EMBL/GenBank/DDBJ whole genome shotgun (WGS) entry which is preliminary data.</text>
</comment>
<dbReference type="RefSeq" id="WP_007258320.1">
    <property type="nucleotide sequence ID" value="NZ_AOHZ01000024.1"/>
</dbReference>
<proteinExistence type="predicted"/>
<dbReference type="Pfam" id="PF10263">
    <property type="entry name" value="SprT-like"/>
    <property type="match status" value="1"/>
</dbReference>
<dbReference type="Proteomes" id="UP000011602">
    <property type="component" value="Unassembled WGS sequence"/>
</dbReference>
<dbReference type="OrthoDB" id="350006at2157"/>
<dbReference type="GO" id="GO:0006950">
    <property type="term" value="P:response to stress"/>
    <property type="evidence" value="ECO:0007669"/>
    <property type="project" value="UniProtKB-ARBA"/>
</dbReference>
<feature type="domain" description="SprT-like" evidence="1">
    <location>
        <begin position="17"/>
        <end position="165"/>
    </location>
</feature>
<dbReference type="SMART" id="SM00731">
    <property type="entry name" value="SprT"/>
    <property type="match status" value="1"/>
</dbReference>
<dbReference type="PATRIC" id="fig|1227499.3.peg.1033"/>
<evidence type="ECO:0000313" key="3">
    <source>
        <dbReference type="Proteomes" id="UP000011602"/>
    </source>
</evidence>
<dbReference type="eggNOG" id="arCOG08163">
    <property type="taxonomic scope" value="Archaea"/>
</dbReference>
<accession>L9XD20</accession>
<protein>
    <recommendedName>
        <fullName evidence="1">SprT-like domain-containing protein</fullName>
    </recommendedName>
</protein>
<dbReference type="EMBL" id="AOHZ01000024">
    <property type="protein sequence ID" value="ELY59609.1"/>
    <property type="molecule type" value="Genomic_DNA"/>
</dbReference>
<dbReference type="STRING" id="1227499.C493_05070"/>
<keyword evidence="3" id="KW-1185">Reference proteome</keyword>
<dbReference type="AlphaFoldDB" id="L9XD20"/>
<evidence type="ECO:0000259" key="1">
    <source>
        <dbReference type="SMART" id="SM00731"/>
    </source>
</evidence>
<evidence type="ECO:0000313" key="2">
    <source>
        <dbReference type="EMBL" id="ELY59609.1"/>
    </source>
</evidence>
<reference evidence="2 3" key="1">
    <citation type="journal article" date="2014" name="PLoS Genet.">
        <title>Phylogenetically driven sequencing of extremely halophilic archaea reveals strategies for static and dynamic osmo-response.</title>
        <authorList>
            <person name="Becker E.A."/>
            <person name="Seitzer P.M."/>
            <person name="Tritt A."/>
            <person name="Larsen D."/>
            <person name="Krusor M."/>
            <person name="Yao A.I."/>
            <person name="Wu D."/>
            <person name="Madern D."/>
            <person name="Eisen J.A."/>
            <person name="Darling A.E."/>
            <person name="Facciotti M.T."/>
        </authorList>
    </citation>
    <scope>NUCLEOTIDE SEQUENCE [LARGE SCALE GENOMIC DNA]</scope>
    <source>
        <strain evidence="2 3">JCM 12255</strain>
    </source>
</reference>
<gene>
    <name evidence="2" type="ORF">C493_05070</name>
</gene>
<name>L9XD20_9EURY</name>
<dbReference type="InterPro" id="IPR006640">
    <property type="entry name" value="SprT-like_domain"/>
</dbReference>